<sequence>MNEVTPPRRKPSTPSNYTPKSSKKRLKFSDRDTSTSNERAKPAAASGFEAGSGSIVVTDVGPAAERVEASTFATSPPRNLAGQKTEGYSIVSGFELDSSGKVTDVGAAAEMVEVTTVVTSPPSSVTSGGVRFRELLHLPPAASKCGLESEINGRGFASCIASGFL</sequence>
<dbReference type="EMBL" id="JBHFFA010000002">
    <property type="protein sequence ID" value="KAL2645361.1"/>
    <property type="molecule type" value="Genomic_DNA"/>
</dbReference>
<name>A0ABD1ZCF6_9MARC</name>
<comment type="caution">
    <text evidence="2">The sequence shown here is derived from an EMBL/GenBank/DDBJ whole genome shotgun (WGS) entry which is preliminary data.</text>
</comment>
<feature type="compositionally biased region" description="Basic and acidic residues" evidence="1">
    <location>
        <begin position="27"/>
        <end position="41"/>
    </location>
</feature>
<protein>
    <submittedName>
        <fullName evidence="2">Uncharacterized protein</fullName>
    </submittedName>
</protein>
<accession>A0ABD1ZCF6</accession>
<evidence type="ECO:0000313" key="3">
    <source>
        <dbReference type="Proteomes" id="UP001605036"/>
    </source>
</evidence>
<feature type="region of interest" description="Disordered" evidence="1">
    <location>
        <begin position="1"/>
        <end position="49"/>
    </location>
</feature>
<dbReference type="Proteomes" id="UP001605036">
    <property type="component" value="Unassembled WGS sequence"/>
</dbReference>
<evidence type="ECO:0000256" key="1">
    <source>
        <dbReference type="SAM" id="MobiDB-lite"/>
    </source>
</evidence>
<keyword evidence="3" id="KW-1185">Reference proteome</keyword>
<dbReference type="AlphaFoldDB" id="A0ABD1ZCF6"/>
<evidence type="ECO:0000313" key="2">
    <source>
        <dbReference type="EMBL" id="KAL2645361.1"/>
    </source>
</evidence>
<proteinExistence type="predicted"/>
<gene>
    <name evidence="2" type="ORF">R1flu_012948</name>
</gene>
<organism evidence="2 3">
    <name type="scientific">Riccia fluitans</name>
    <dbReference type="NCBI Taxonomy" id="41844"/>
    <lineage>
        <taxon>Eukaryota</taxon>
        <taxon>Viridiplantae</taxon>
        <taxon>Streptophyta</taxon>
        <taxon>Embryophyta</taxon>
        <taxon>Marchantiophyta</taxon>
        <taxon>Marchantiopsida</taxon>
        <taxon>Marchantiidae</taxon>
        <taxon>Marchantiales</taxon>
        <taxon>Ricciaceae</taxon>
        <taxon>Riccia</taxon>
    </lineage>
</organism>
<reference evidence="2 3" key="1">
    <citation type="submission" date="2024-09" db="EMBL/GenBank/DDBJ databases">
        <title>Chromosome-scale assembly of Riccia fluitans.</title>
        <authorList>
            <person name="Paukszto L."/>
            <person name="Sawicki J."/>
            <person name="Karawczyk K."/>
            <person name="Piernik-Szablinska J."/>
            <person name="Szczecinska M."/>
            <person name="Mazdziarz M."/>
        </authorList>
    </citation>
    <scope>NUCLEOTIDE SEQUENCE [LARGE SCALE GENOMIC DNA]</scope>
    <source>
        <strain evidence="2">Rf_01</strain>
        <tissue evidence="2">Aerial parts of the thallus</tissue>
    </source>
</reference>